<keyword evidence="1" id="KW-0378">Hydrolase</keyword>
<sequence length="198" mass="22500">MARDIYKDRLDPSRMDAFLRDFGFYRYDEVLGAWKPYDEVIQNALRRTCERWGLGYRDMEGQQLYEAIATWGPHADVPEPLVQVGQSFPLVILSNASDDQIQSNVARLGASIHAVYTSQQAHAYKPRLQAFEYMIDNLGCTPSDLLHVSSSVRYDLMSAHFLGIQNKVFVNRGYDPPIPAYEYHEIANLGGLPKLLGL</sequence>
<dbReference type="HOGENOM" id="CLU_045011_3_2_7"/>
<evidence type="ECO:0000313" key="3">
    <source>
        <dbReference type="Proteomes" id="UP000019141"/>
    </source>
</evidence>
<comment type="caution">
    <text evidence="2">The sequence shown here is derived from an EMBL/GenBank/DDBJ whole genome shotgun (WGS) entry which is preliminary data.</text>
</comment>
<name>W4LCI2_ENTF1</name>
<proteinExistence type="predicted"/>
<evidence type="ECO:0000313" key="2">
    <source>
        <dbReference type="EMBL" id="ETW95644.1"/>
    </source>
</evidence>
<organism evidence="2 3">
    <name type="scientific">Entotheonella factor</name>
    <dbReference type="NCBI Taxonomy" id="1429438"/>
    <lineage>
        <taxon>Bacteria</taxon>
        <taxon>Pseudomonadati</taxon>
        <taxon>Nitrospinota/Tectimicrobiota group</taxon>
        <taxon>Candidatus Tectimicrobiota</taxon>
        <taxon>Candidatus Entotheonellia</taxon>
        <taxon>Candidatus Entotheonellales</taxon>
        <taxon>Candidatus Entotheonellaceae</taxon>
        <taxon>Candidatus Entotheonella</taxon>
    </lineage>
</organism>
<dbReference type="Gene3D" id="3.40.50.1000">
    <property type="entry name" value="HAD superfamily/HAD-like"/>
    <property type="match status" value="1"/>
</dbReference>
<dbReference type="EMBL" id="AZHW01000891">
    <property type="protein sequence ID" value="ETW95644.1"/>
    <property type="molecule type" value="Genomic_DNA"/>
</dbReference>
<dbReference type="InterPro" id="IPR036412">
    <property type="entry name" value="HAD-like_sf"/>
</dbReference>
<dbReference type="PATRIC" id="fig|1429438.4.peg.5653"/>
<dbReference type="NCBIfam" id="TIGR01428">
    <property type="entry name" value="HAD_type_II"/>
    <property type="match status" value="1"/>
</dbReference>
<keyword evidence="3" id="KW-1185">Reference proteome</keyword>
<dbReference type="InterPro" id="IPR006439">
    <property type="entry name" value="HAD-SF_hydro_IA"/>
</dbReference>
<dbReference type="AlphaFoldDB" id="W4LCI2"/>
<dbReference type="PANTHER" id="PTHR43316">
    <property type="entry name" value="HYDROLASE, HALOACID DELAHOGENASE-RELATED"/>
    <property type="match status" value="1"/>
</dbReference>
<accession>W4LCI2</accession>
<gene>
    <name evidence="2" type="ORF">ETSY1_29690</name>
</gene>
<dbReference type="InterPro" id="IPR051540">
    <property type="entry name" value="S-2-haloacid_dehalogenase"/>
</dbReference>
<dbReference type="InterPro" id="IPR006328">
    <property type="entry name" value="2-HAD"/>
</dbReference>
<reference evidence="2 3" key="1">
    <citation type="journal article" date="2014" name="Nature">
        <title>An environmental bacterial taxon with a large and distinct metabolic repertoire.</title>
        <authorList>
            <person name="Wilson M.C."/>
            <person name="Mori T."/>
            <person name="Ruckert C."/>
            <person name="Uria A.R."/>
            <person name="Helf M.J."/>
            <person name="Takada K."/>
            <person name="Gernert C."/>
            <person name="Steffens U.A."/>
            <person name="Heycke N."/>
            <person name="Schmitt S."/>
            <person name="Rinke C."/>
            <person name="Helfrich E.J."/>
            <person name="Brachmann A.O."/>
            <person name="Gurgui C."/>
            <person name="Wakimoto T."/>
            <person name="Kracht M."/>
            <person name="Crusemann M."/>
            <person name="Hentschel U."/>
            <person name="Abe I."/>
            <person name="Matsunaga S."/>
            <person name="Kalinowski J."/>
            <person name="Takeyama H."/>
            <person name="Piel J."/>
        </authorList>
    </citation>
    <scope>NUCLEOTIDE SEQUENCE [LARGE SCALE GENOMIC DNA]</scope>
    <source>
        <strain evidence="3">TSY1</strain>
    </source>
</reference>
<protein>
    <submittedName>
        <fullName evidence="2">Dehalogenase</fullName>
    </submittedName>
</protein>
<dbReference type="GO" id="GO:0019120">
    <property type="term" value="F:hydrolase activity, acting on acid halide bonds, in C-halide compounds"/>
    <property type="evidence" value="ECO:0007669"/>
    <property type="project" value="InterPro"/>
</dbReference>
<dbReference type="Proteomes" id="UP000019141">
    <property type="component" value="Unassembled WGS sequence"/>
</dbReference>
<dbReference type="InterPro" id="IPR023214">
    <property type="entry name" value="HAD_sf"/>
</dbReference>
<dbReference type="PANTHER" id="PTHR43316:SF9">
    <property type="entry name" value="ACID DEHALOGENASE, PUTATIVE (AFU_ORTHOLOGUE AFUA_6G14460)-RELATED"/>
    <property type="match status" value="1"/>
</dbReference>
<dbReference type="NCBIfam" id="TIGR01493">
    <property type="entry name" value="HAD-SF-IA-v2"/>
    <property type="match status" value="1"/>
</dbReference>
<dbReference type="SUPFAM" id="SSF56784">
    <property type="entry name" value="HAD-like"/>
    <property type="match status" value="1"/>
</dbReference>
<evidence type="ECO:0000256" key="1">
    <source>
        <dbReference type="ARBA" id="ARBA00022801"/>
    </source>
</evidence>